<feature type="domain" description="Glycosyl transferase family 51" evidence="19">
    <location>
        <begin position="70"/>
        <end position="251"/>
    </location>
</feature>
<keyword evidence="10" id="KW-0573">Peptidoglycan synthesis</keyword>
<evidence type="ECO:0000259" key="18">
    <source>
        <dbReference type="Pfam" id="PF00905"/>
    </source>
</evidence>
<comment type="catalytic activity">
    <reaction evidence="16">
        <text>[GlcNAc-(1-&gt;4)-Mur2Ac(oyl-L-Ala-gamma-D-Glu-L-Lys-D-Ala-D-Ala)](n)-di-trans,octa-cis-undecaprenyl diphosphate + beta-D-GlcNAc-(1-&gt;4)-Mur2Ac(oyl-L-Ala-gamma-D-Glu-L-Lys-D-Ala-D-Ala)-di-trans,octa-cis-undecaprenyl diphosphate = [GlcNAc-(1-&gt;4)-Mur2Ac(oyl-L-Ala-gamma-D-Glu-L-Lys-D-Ala-D-Ala)](n+1)-di-trans,octa-cis-undecaprenyl diphosphate + di-trans,octa-cis-undecaprenyl diphosphate + H(+)</text>
        <dbReference type="Rhea" id="RHEA:23708"/>
        <dbReference type="Rhea" id="RHEA-COMP:9602"/>
        <dbReference type="Rhea" id="RHEA-COMP:9603"/>
        <dbReference type="ChEBI" id="CHEBI:15378"/>
        <dbReference type="ChEBI" id="CHEBI:58405"/>
        <dbReference type="ChEBI" id="CHEBI:60033"/>
        <dbReference type="ChEBI" id="CHEBI:78435"/>
        <dbReference type="EC" id="2.4.99.28"/>
    </reaction>
</comment>
<dbReference type="EMBL" id="PGXC01000002">
    <property type="protein sequence ID" value="PKK91680.1"/>
    <property type="molecule type" value="Genomic_DNA"/>
</dbReference>
<evidence type="ECO:0000256" key="8">
    <source>
        <dbReference type="ARBA" id="ARBA00022801"/>
    </source>
</evidence>
<dbReference type="PANTHER" id="PTHR32282">
    <property type="entry name" value="BINDING PROTEIN TRANSPEPTIDASE, PUTATIVE-RELATED"/>
    <property type="match status" value="1"/>
</dbReference>
<comment type="caution">
    <text evidence="20">The sequence shown here is derived from an EMBL/GenBank/DDBJ whole genome shotgun (WGS) entry which is preliminary data.</text>
</comment>
<dbReference type="InterPro" id="IPR001264">
    <property type="entry name" value="Glyco_trans_51"/>
</dbReference>
<dbReference type="InterPro" id="IPR012338">
    <property type="entry name" value="Beta-lactam/transpept-like"/>
</dbReference>
<evidence type="ECO:0000259" key="19">
    <source>
        <dbReference type="Pfam" id="PF00912"/>
    </source>
</evidence>
<feature type="transmembrane region" description="Helical" evidence="17">
    <location>
        <begin position="21"/>
        <end position="41"/>
    </location>
</feature>
<keyword evidence="12 17" id="KW-0472">Membrane</keyword>
<dbReference type="SUPFAM" id="SSF53955">
    <property type="entry name" value="Lysozyme-like"/>
    <property type="match status" value="1"/>
</dbReference>
<dbReference type="Gene3D" id="3.40.710.10">
    <property type="entry name" value="DD-peptidase/beta-lactamase superfamily"/>
    <property type="match status" value="1"/>
</dbReference>
<dbReference type="GO" id="GO:0071555">
    <property type="term" value="P:cell wall organization"/>
    <property type="evidence" value="ECO:0007669"/>
    <property type="project" value="UniProtKB-KW"/>
</dbReference>
<dbReference type="GO" id="GO:0008658">
    <property type="term" value="F:penicillin binding"/>
    <property type="evidence" value="ECO:0007669"/>
    <property type="project" value="InterPro"/>
</dbReference>
<keyword evidence="4" id="KW-0645">Protease</keyword>
<evidence type="ECO:0000256" key="4">
    <source>
        <dbReference type="ARBA" id="ARBA00022670"/>
    </source>
</evidence>
<dbReference type="InterPro" id="IPR001460">
    <property type="entry name" value="PCN-bd_Tpept"/>
</dbReference>
<evidence type="ECO:0000256" key="11">
    <source>
        <dbReference type="ARBA" id="ARBA00022989"/>
    </source>
</evidence>
<name>A0A2N1PTN9_9BACT</name>
<dbReference type="GO" id="GO:0004180">
    <property type="term" value="F:carboxypeptidase activity"/>
    <property type="evidence" value="ECO:0007669"/>
    <property type="project" value="UniProtKB-KW"/>
</dbReference>
<dbReference type="PANTHER" id="PTHR32282:SF33">
    <property type="entry name" value="PEPTIDOGLYCAN GLYCOSYLTRANSFERASE"/>
    <property type="match status" value="1"/>
</dbReference>
<evidence type="ECO:0000256" key="9">
    <source>
        <dbReference type="ARBA" id="ARBA00022960"/>
    </source>
</evidence>
<protein>
    <recommendedName>
        <fullName evidence="15">peptidoglycan glycosyltransferase</fullName>
        <ecNumber evidence="15">2.4.99.28</ecNumber>
    </recommendedName>
</protein>
<dbReference type="EC" id="2.4.99.28" evidence="15"/>
<comment type="subcellular location">
    <subcellularLocation>
        <location evidence="1">Membrane</location>
    </subcellularLocation>
</comment>
<dbReference type="NCBIfam" id="TIGR02074">
    <property type="entry name" value="PBP_1a_fam"/>
    <property type="match status" value="1"/>
</dbReference>
<dbReference type="InterPro" id="IPR023346">
    <property type="entry name" value="Lysozyme-like_dom_sf"/>
</dbReference>
<dbReference type="FunFam" id="1.10.3810.10:FF:000003">
    <property type="entry name" value="Penicillin-binding protein 1a"/>
    <property type="match status" value="1"/>
</dbReference>
<reference evidence="20 21" key="1">
    <citation type="journal article" date="2017" name="ISME J.">
        <title>Potential for microbial H2 and metal transformations associated with novel bacteria and archaea in deep terrestrial subsurface sediments.</title>
        <authorList>
            <person name="Hernsdorf A.W."/>
            <person name="Amano Y."/>
            <person name="Miyakawa K."/>
            <person name="Ise K."/>
            <person name="Suzuki Y."/>
            <person name="Anantharaman K."/>
            <person name="Probst A."/>
            <person name="Burstein D."/>
            <person name="Thomas B.C."/>
            <person name="Banfield J.F."/>
        </authorList>
    </citation>
    <scope>NUCLEOTIDE SEQUENCE [LARGE SCALE GENOMIC DNA]</scope>
    <source>
        <strain evidence="20">HGW-Wallbacteria-1</strain>
    </source>
</reference>
<evidence type="ECO:0000256" key="14">
    <source>
        <dbReference type="ARBA" id="ARBA00023316"/>
    </source>
</evidence>
<evidence type="ECO:0000256" key="16">
    <source>
        <dbReference type="ARBA" id="ARBA00049902"/>
    </source>
</evidence>
<proteinExistence type="predicted"/>
<organism evidence="20 21">
    <name type="scientific">Candidatus Wallbacteria bacterium HGW-Wallbacteria-1</name>
    <dbReference type="NCBI Taxonomy" id="2013854"/>
    <lineage>
        <taxon>Bacteria</taxon>
        <taxon>Candidatus Walliibacteriota</taxon>
    </lineage>
</organism>
<accession>A0A2N1PTN9</accession>
<dbReference type="GO" id="GO:0009252">
    <property type="term" value="P:peptidoglycan biosynthetic process"/>
    <property type="evidence" value="ECO:0007669"/>
    <property type="project" value="UniProtKB-KW"/>
</dbReference>
<gene>
    <name evidence="20" type="ORF">CVV64_03165</name>
</gene>
<dbReference type="SUPFAM" id="SSF56601">
    <property type="entry name" value="beta-lactamase/transpeptidase-like"/>
    <property type="match status" value="1"/>
</dbReference>
<evidence type="ECO:0000256" key="17">
    <source>
        <dbReference type="SAM" id="Phobius"/>
    </source>
</evidence>
<evidence type="ECO:0000256" key="5">
    <source>
        <dbReference type="ARBA" id="ARBA00022676"/>
    </source>
</evidence>
<keyword evidence="3" id="KW-0121">Carboxypeptidase</keyword>
<evidence type="ECO:0000256" key="1">
    <source>
        <dbReference type="ARBA" id="ARBA00004370"/>
    </source>
</evidence>
<keyword evidence="6" id="KW-0808">Transferase</keyword>
<comment type="pathway">
    <text evidence="2">Cell wall biogenesis; peptidoglycan biosynthesis.</text>
</comment>
<dbReference type="Proteomes" id="UP000233256">
    <property type="component" value="Unassembled WGS sequence"/>
</dbReference>
<dbReference type="InterPro" id="IPR036950">
    <property type="entry name" value="PBP_transglycosylase"/>
</dbReference>
<evidence type="ECO:0000256" key="15">
    <source>
        <dbReference type="ARBA" id="ARBA00044770"/>
    </source>
</evidence>
<dbReference type="GO" id="GO:0030288">
    <property type="term" value="C:outer membrane-bounded periplasmic space"/>
    <property type="evidence" value="ECO:0007669"/>
    <property type="project" value="TreeGrafter"/>
</dbReference>
<evidence type="ECO:0000256" key="12">
    <source>
        <dbReference type="ARBA" id="ARBA00023136"/>
    </source>
</evidence>
<dbReference type="GO" id="GO:0008360">
    <property type="term" value="P:regulation of cell shape"/>
    <property type="evidence" value="ECO:0007669"/>
    <property type="project" value="UniProtKB-KW"/>
</dbReference>
<keyword evidence="7 17" id="KW-0812">Transmembrane</keyword>
<evidence type="ECO:0000256" key="2">
    <source>
        <dbReference type="ARBA" id="ARBA00004752"/>
    </source>
</evidence>
<dbReference type="GO" id="GO:0008955">
    <property type="term" value="F:peptidoglycan glycosyltransferase activity"/>
    <property type="evidence" value="ECO:0007669"/>
    <property type="project" value="UniProtKB-EC"/>
</dbReference>
<dbReference type="InterPro" id="IPR050396">
    <property type="entry name" value="Glycosyltr_51/Transpeptidase"/>
</dbReference>
<keyword evidence="9" id="KW-0133">Cell shape</keyword>
<sequence length="750" mass="85068">MSEDTSRPSCLWRMFGCLFKMGLIVALFFMIVGPAVLFGLFKSIEEQLPRISYDSYRPDLATKIYDCRDRLIAELHAEEKRSTLVNFKQLPRHLVNALVSIEDERFFNHYGLDFKRILGAIYADVVASVKAGKLRKVQGASTITQQLARNAFLTLKKTWTRKLKEMVLAIQIERKFTKEEIIELYFNEILYGYGVYGIHGAARFYFDKDVSELNIAESSMIAGLIKSPEYYSPYRSSNISKQRQSVVLRKMFELGYIDKATYDAEKVRPLVLRGRRKEKWKAPYFIAHIRKILLENYGGKMLYTGGLKVYTTLDMDMQTCAEEAIEASTILKQRPQDKFPSLNCALLAVDPRNGHIRAMVGGRDFEKSKFNRTVQAKRQPGSSFKPIVYATAMDYGIPPNRILNDEEVEFVNKRTGQIYKPQNYTKKFYGPVLLRTALEHSYNVVAVKLLTQIGIERVISYAKKLGVQSPLGRNLSLALGTSEMTMQELVDCYCVFANQGIRIPSYAIRRIVDPNGNIIFENNPPEREVISPQTAFVMTDMMTGVMKRGTGRSARLSRPCAGKTGTTSDYRDAWFVGYVPQLVTSVYVGNDDFTPLGGKLAGGVVSGPIWKHFMTNALKAEPELDFQKPRNVALREICEDSGLLATKYCKSRIEQAFIEGTEPVISCNLHELIEVFGDGEQGFDSAPFGDSDIVLFKPDGDTERVYTDAPVNEDNSSAEERLRNLFDEEDPDVINRRKIIERLRRKVGSD</sequence>
<keyword evidence="8" id="KW-0378">Hydrolase</keyword>
<evidence type="ECO:0000256" key="13">
    <source>
        <dbReference type="ARBA" id="ARBA00023268"/>
    </source>
</evidence>
<dbReference type="GO" id="GO:0006508">
    <property type="term" value="P:proteolysis"/>
    <property type="evidence" value="ECO:0007669"/>
    <property type="project" value="UniProtKB-KW"/>
</dbReference>
<dbReference type="GO" id="GO:0016020">
    <property type="term" value="C:membrane"/>
    <property type="evidence" value="ECO:0007669"/>
    <property type="project" value="UniProtKB-SubCell"/>
</dbReference>
<evidence type="ECO:0000256" key="3">
    <source>
        <dbReference type="ARBA" id="ARBA00022645"/>
    </source>
</evidence>
<keyword evidence="11 17" id="KW-1133">Transmembrane helix</keyword>
<keyword evidence="13" id="KW-0511">Multifunctional enzyme</keyword>
<keyword evidence="14" id="KW-0961">Cell wall biogenesis/degradation</keyword>
<evidence type="ECO:0000313" key="20">
    <source>
        <dbReference type="EMBL" id="PKK91680.1"/>
    </source>
</evidence>
<evidence type="ECO:0000256" key="10">
    <source>
        <dbReference type="ARBA" id="ARBA00022984"/>
    </source>
</evidence>
<evidence type="ECO:0000256" key="6">
    <source>
        <dbReference type="ARBA" id="ARBA00022679"/>
    </source>
</evidence>
<dbReference type="Pfam" id="PF00912">
    <property type="entry name" value="Transgly"/>
    <property type="match status" value="1"/>
</dbReference>
<dbReference type="Gene3D" id="1.10.3810.10">
    <property type="entry name" value="Biosynthetic peptidoglycan transglycosylase-like"/>
    <property type="match status" value="1"/>
</dbReference>
<feature type="domain" description="Penicillin-binding protein transpeptidase" evidence="18">
    <location>
        <begin position="346"/>
        <end position="614"/>
    </location>
</feature>
<dbReference type="Pfam" id="PF00905">
    <property type="entry name" value="Transpeptidase"/>
    <property type="match status" value="1"/>
</dbReference>
<dbReference type="AlphaFoldDB" id="A0A2N1PTN9"/>
<evidence type="ECO:0000313" key="21">
    <source>
        <dbReference type="Proteomes" id="UP000233256"/>
    </source>
</evidence>
<evidence type="ECO:0000256" key="7">
    <source>
        <dbReference type="ARBA" id="ARBA00022692"/>
    </source>
</evidence>
<keyword evidence="5" id="KW-0328">Glycosyltransferase</keyword>